<feature type="region of interest" description="Disordered" evidence="1">
    <location>
        <begin position="35"/>
        <end position="69"/>
    </location>
</feature>
<reference evidence="2" key="1">
    <citation type="submission" date="2021-06" db="EMBL/GenBank/DDBJ databases">
        <authorList>
            <person name="Hodson N. C."/>
            <person name="Mongue J. A."/>
            <person name="Jaron S. K."/>
        </authorList>
    </citation>
    <scope>NUCLEOTIDE SEQUENCE</scope>
</reference>
<feature type="non-terminal residue" evidence="2">
    <location>
        <position position="1"/>
    </location>
</feature>
<evidence type="ECO:0000313" key="3">
    <source>
        <dbReference type="Proteomes" id="UP000708208"/>
    </source>
</evidence>
<gene>
    <name evidence="2" type="ORF">AFUS01_LOCUS32730</name>
</gene>
<comment type="caution">
    <text evidence="2">The sequence shown here is derived from an EMBL/GenBank/DDBJ whole genome shotgun (WGS) entry which is preliminary data.</text>
</comment>
<evidence type="ECO:0000313" key="2">
    <source>
        <dbReference type="EMBL" id="CAG7822458.1"/>
    </source>
</evidence>
<protein>
    <submittedName>
        <fullName evidence="2">Uncharacterized protein</fullName>
    </submittedName>
</protein>
<keyword evidence="3" id="KW-1185">Reference proteome</keyword>
<organism evidence="2 3">
    <name type="scientific">Allacma fusca</name>
    <dbReference type="NCBI Taxonomy" id="39272"/>
    <lineage>
        <taxon>Eukaryota</taxon>
        <taxon>Metazoa</taxon>
        <taxon>Ecdysozoa</taxon>
        <taxon>Arthropoda</taxon>
        <taxon>Hexapoda</taxon>
        <taxon>Collembola</taxon>
        <taxon>Symphypleona</taxon>
        <taxon>Sminthuridae</taxon>
        <taxon>Allacma</taxon>
    </lineage>
</organism>
<feature type="compositionally biased region" description="Polar residues" evidence="1">
    <location>
        <begin position="40"/>
        <end position="54"/>
    </location>
</feature>
<proteinExistence type="predicted"/>
<dbReference type="EMBL" id="CAJVCH010526397">
    <property type="protein sequence ID" value="CAG7822458.1"/>
    <property type="molecule type" value="Genomic_DNA"/>
</dbReference>
<accession>A0A8J2KWV6</accession>
<dbReference type="AlphaFoldDB" id="A0A8J2KWV6"/>
<name>A0A8J2KWV6_9HEXA</name>
<sequence length="95" mass="10792">MDNDQEIFSVSEDNDIVINAEEKITQQQVIKVPAEMTLPRSKSSPSLHSGNINPDNLLEQDGSPLSTSKSLRDLLDSWIDDDKLDEREKRKQILK</sequence>
<dbReference type="Proteomes" id="UP000708208">
    <property type="component" value="Unassembled WGS sequence"/>
</dbReference>
<evidence type="ECO:0000256" key="1">
    <source>
        <dbReference type="SAM" id="MobiDB-lite"/>
    </source>
</evidence>